<protein>
    <submittedName>
        <fullName evidence="5">GNAT family N-acetyltransferase</fullName>
    </submittedName>
</protein>
<accession>A0A4V0YG23</accession>
<evidence type="ECO:0000256" key="2">
    <source>
        <dbReference type="ARBA" id="ARBA00023315"/>
    </source>
</evidence>
<dbReference type="PANTHER" id="PTHR43792">
    <property type="entry name" value="GNAT FAMILY, PUTATIVE (AFU_ORTHOLOGUE AFUA_3G00765)-RELATED-RELATED"/>
    <property type="match status" value="1"/>
</dbReference>
<dbReference type="SUPFAM" id="SSF55729">
    <property type="entry name" value="Acyl-CoA N-acyltransferases (Nat)"/>
    <property type="match status" value="1"/>
</dbReference>
<comment type="similarity">
    <text evidence="3">Belongs to the acetyltransferase family. RimJ subfamily.</text>
</comment>
<gene>
    <name evidence="5" type="ORF">ET471_06370</name>
</gene>
<organism evidence="5 6">
    <name type="scientific">Xylanimonas protaetiae</name>
    <dbReference type="NCBI Taxonomy" id="2509457"/>
    <lineage>
        <taxon>Bacteria</taxon>
        <taxon>Bacillati</taxon>
        <taxon>Actinomycetota</taxon>
        <taxon>Actinomycetes</taxon>
        <taxon>Micrococcales</taxon>
        <taxon>Promicromonosporaceae</taxon>
        <taxon>Xylanimonas</taxon>
    </lineage>
</organism>
<dbReference type="Proteomes" id="UP000292118">
    <property type="component" value="Chromosome"/>
</dbReference>
<keyword evidence="1 5" id="KW-0808">Transferase</keyword>
<dbReference type="PANTHER" id="PTHR43792:SF8">
    <property type="entry name" value="[RIBOSOMAL PROTEIN US5]-ALANINE N-ACETYLTRANSFERASE"/>
    <property type="match status" value="1"/>
</dbReference>
<dbReference type="GO" id="GO:0008999">
    <property type="term" value="F:protein-N-terminal-alanine acetyltransferase activity"/>
    <property type="evidence" value="ECO:0007669"/>
    <property type="project" value="TreeGrafter"/>
</dbReference>
<evidence type="ECO:0000256" key="1">
    <source>
        <dbReference type="ARBA" id="ARBA00022679"/>
    </source>
</evidence>
<evidence type="ECO:0000259" key="4">
    <source>
        <dbReference type="PROSITE" id="PS51186"/>
    </source>
</evidence>
<dbReference type="GO" id="GO:0005737">
    <property type="term" value="C:cytoplasm"/>
    <property type="evidence" value="ECO:0007669"/>
    <property type="project" value="TreeGrafter"/>
</dbReference>
<dbReference type="EMBL" id="CP035493">
    <property type="protein sequence ID" value="QAY69711.1"/>
    <property type="molecule type" value="Genomic_DNA"/>
</dbReference>
<evidence type="ECO:0000313" key="5">
    <source>
        <dbReference type="EMBL" id="QAY69711.1"/>
    </source>
</evidence>
<proteinExistence type="inferred from homology"/>
<dbReference type="InterPro" id="IPR000182">
    <property type="entry name" value="GNAT_dom"/>
</dbReference>
<keyword evidence="2" id="KW-0012">Acyltransferase</keyword>
<evidence type="ECO:0000256" key="3">
    <source>
        <dbReference type="ARBA" id="ARBA00038502"/>
    </source>
</evidence>
<feature type="domain" description="N-acetyltransferase" evidence="4">
    <location>
        <begin position="16"/>
        <end position="185"/>
    </location>
</feature>
<reference evidence="5 6" key="1">
    <citation type="submission" date="2019-01" db="EMBL/GenBank/DDBJ databases">
        <title>Genome sequencing of strain FW10M-9.</title>
        <authorList>
            <person name="Heo J."/>
            <person name="Kim S.-J."/>
            <person name="Kim J.-S."/>
            <person name="Hong S.-B."/>
            <person name="Kwon S.-W."/>
        </authorList>
    </citation>
    <scope>NUCLEOTIDE SEQUENCE [LARGE SCALE GENOMIC DNA]</scope>
    <source>
        <strain evidence="5 6">FW10M-9</strain>
    </source>
</reference>
<dbReference type="Pfam" id="PF13302">
    <property type="entry name" value="Acetyltransf_3"/>
    <property type="match status" value="1"/>
</dbReference>
<dbReference type="KEGG" id="xya:ET471_06370"/>
<dbReference type="InterPro" id="IPR051531">
    <property type="entry name" value="N-acetyltransferase"/>
</dbReference>
<dbReference type="Gene3D" id="3.40.630.30">
    <property type="match status" value="1"/>
</dbReference>
<name>A0A4V0YG23_9MICO</name>
<keyword evidence="6" id="KW-1185">Reference proteome</keyword>
<sequence length="186" mass="20666">MVPRTSILPARIADDVVLRLARTGDGRAMAAAYERNREHLAPWDPERAPEFSTAAWQERNLATLLADHAAGRFWPLLLVADDGRVVGRLNVANVVRGAFDSAAVGYWVDRERTGQGLMSAALGVVVALARDELGLHRLEASTLLHNEASQAVLRHHGFVRYGLAEKYLRIAGRWQDHVLFQRILTD</sequence>
<dbReference type="PROSITE" id="PS51186">
    <property type="entry name" value="GNAT"/>
    <property type="match status" value="1"/>
</dbReference>
<evidence type="ECO:0000313" key="6">
    <source>
        <dbReference type="Proteomes" id="UP000292118"/>
    </source>
</evidence>
<dbReference type="OrthoDB" id="5242221at2"/>
<dbReference type="InterPro" id="IPR016181">
    <property type="entry name" value="Acyl_CoA_acyltransferase"/>
</dbReference>
<dbReference type="AlphaFoldDB" id="A0A4V0YG23"/>